<dbReference type="Proteomes" id="UP000295443">
    <property type="component" value="Unassembled WGS sequence"/>
</dbReference>
<comment type="caution">
    <text evidence="2">The sequence shown here is derived from an EMBL/GenBank/DDBJ whole genome shotgun (WGS) entry which is preliminary data.</text>
</comment>
<accession>A0A4R1B7I2</accession>
<keyword evidence="1" id="KW-0812">Transmembrane</keyword>
<evidence type="ECO:0000313" key="3">
    <source>
        <dbReference type="Proteomes" id="UP000295443"/>
    </source>
</evidence>
<keyword evidence="3" id="KW-1185">Reference proteome</keyword>
<dbReference type="OrthoDB" id="6286374at2"/>
<protein>
    <submittedName>
        <fullName evidence="2">Uncharacterized protein</fullName>
    </submittedName>
</protein>
<evidence type="ECO:0000313" key="2">
    <source>
        <dbReference type="EMBL" id="TCJ11589.1"/>
    </source>
</evidence>
<sequence>MNTLLDVVIGLTLVFFLAAMLCSGVQEILARTFSARGRLMRDGLVGLIPDRWLYLRLLNHPMVAGLYRGRPGKGDPPSYLPARNFALALADTLILRHRLRSGQAAELTLDDLIAAVRDAKAKDLGVGHALLPVVEAATDLEAALAGIETWFDSAMERVTGWYKSYSQKRLFVIGLVVAAAFNIDTIQIAASLSRSAEVRAQAVALAGQLAGQDAEAAQASVDARAQLRQLAAAGLPIGYTCLSPKPVDGNAKAKVVHYRDCLQDTLAGEGSRLTQKLLGWLLTALATTLGAPFWFDAMKKLVNVRNSGPSPVRKAAASG</sequence>
<keyword evidence="1" id="KW-1133">Transmembrane helix</keyword>
<dbReference type="RefSeq" id="WP_131449030.1">
    <property type="nucleotide sequence ID" value="NZ_SJZB01000052.1"/>
</dbReference>
<organism evidence="2 3">
    <name type="scientific">Parasulfuritortus cantonensis</name>
    <dbReference type="NCBI Taxonomy" id="2528202"/>
    <lineage>
        <taxon>Bacteria</taxon>
        <taxon>Pseudomonadati</taxon>
        <taxon>Pseudomonadota</taxon>
        <taxon>Betaproteobacteria</taxon>
        <taxon>Nitrosomonadales</taxon>
        <taxon>Thiobacillaceae</taxon>
        <taxon>Parasulfuritortus</taxon>
    </lineage>
</organism>
<name>A0A4R1B7I2_9PROT</name>
<proteinExistence type="predicted"/>
<dbReference type="EMBL" id="SJZB01000052">
    <property type="protein sequence ID" value="TCJ11589.1"/>
    <property type="molecule type" value="Genomic_DNA"/>
</dbReference>
<dbReference type="AlphaFoldDB" id="A0A4R1B7I2"/>
<gene>
    <name evidence="2" type="ORF">EZJ19_15040</name>
</gene>
<evidence type="ECO:0000256" key="1">
    <source>
        <dbReference type="SAM" id="Phobius"/>
    </source>
</evidence>
<reference evidence="2 3" key="1">
    <citation type="submission" date="2019-03" db="EMBL/GenBank/DDBJ databases">
        <title>Genome sequence of Thiobacillaceae bacterium LSR1, a sulfur-oxidizing bacterium isolated from freshwater sediment.</title>
        <authorList>
            <person name="Li S."/>
        </authorList>
    </citation>
    <scope>NUCLEOTIDE SEQUENCE [LARGE SCALE GENOMIC DNA]</scope>
    <source>
        <strain evidence="2 3">LSR1</strain>
    </source>
</reference>
<feature type="transmembrane region" description="Helical" evidence="1">
    <location>
        <begin position="6"/>
        <end position="30"/>
    </location>
</feature>
<keyword evidence="1" id="KW-0472">Membrane</keyword>